<dbReference type="CDD" id="cd17039">
    <property type="entry name" value="Ubl_ubiquitin_like"/>
    <property type="match status" value="2"/>
</dbReference>
<dbReference type="Proteomes" id="UP000692954">
    <property type="component" value="Unassembled WGS sequence"/>
</dbReference>
<sequence length="430" mass="51790">MKQTYKIIPKENSQNINIQYAQKNTQKQLFFLSQSDINDNYQEIQNFNQVNVNQIFVMIPNGRILSLDINDEKPYLEQINQQIEQKEGIPSNRYNLFLGPKHINSSNSKKIKKFSTLHLRIHSEKNKIKKHPQYFIYVIYQNKTLIIEVNLMGFVSDIKHQLEKQYKFPKILQQLYLKNIQLQDDQNLQYYNINQHSIFFLKLKEQIYIYLGSKNKIIREKLNDKQKIKDLKISLIQKYQDLKDYHVFYENQILDENKTLQFYNIIHESIIELIGKQYINFTIQIQCLILPMKIEQFQKILDIKKEIQQLLEFPINQQHLFYKGQELNDNETVQSKIEQDSNLYLFNDLKSPYKITIINKIDNCKEFTVTVSPNDKVFQLKYKICLNQECQVPPEKQQLKFQGKFLKDYKDLSYYNIENFDYIILEKNKN</sequence>
<proteinExistence type="predicted"/>
<dbReference type="Pfam" id="PF00240">
    <property type="entry name" value="ubiquitin"/>
    <property type="match status" value="3"/>
</dbReference>
<keyword evidence="3" id="KW-1185">Reference proteome</keyword>
<evidence type="ECO:0000259" key="1">
    <source>
        <dbReference type="PROSITE" id="PS50053"/>
    </source>
</evidence>
<dbReference type="SMART" id="SM00213">
    <property type="entry name" value="UBQ"/>
    <property type="match status" value="5"/>
</dbReference>
<accession>A0A8S1JTS4</accession>
<feature type="domain" description="Ubiquitin-like" evidence="1">
    <location>
        <begin position="281"/>
        <end position="335"/>
    </location>
</feature>
<feature type="domain" description="Ubiquitin-like" evidence="1">
    <location>
        <begin position="117"/>
        <end position="205"/>
    </location>
</feature>
<dbReference type="OrthoDB" id="1894077at2759"/>
<gene>
    <name evidence="2" type="ORF">PSON_ATCC_30995.1.T0010092</name>
</gene>
<feature type="domain" description="Ubiquitin-like" evidence="1">
    <location>
        <begin position="355"/>
        <end position="430"/>
    </location>
</feature>
<organism evidence="2 3">
    <name type="scientific">Paramecium sonneborni</name>
    <dbReference type="NCBI Taxonomy" id="65129"/>
    <lineage>
        <taxon>Eukaryota</taxon>
        <taxon>Sar</taxon>
        <taxon>Alveolata</taxon>
        <taxon>Ciliophora</taxon>
        <taxon>Intramacronucleata</taxon>
        <taxon>Oligohymenophorea</taxon>
        <taxon>Peniculida</taxon>
        <taxon>Parameciidae</taxon>
        <taxon>Paramecium</taxon>
    </lineage>
</organism>
<dbReference type="EMBL" id="CAJJDN010000001">
    <property type="protein sequence ID" value="CAD8045527.1"/>
    <property type="molecule type" value="Genomic_DNA"/>
</dbReference>
<protein>
    <recommendedName>
        <fullName evidence="1">Ubiquitin-like domain-containing protein</fullName>
    </recommendedName>
</protein>
<reference evidence="2" key="1">
    <citation type="submission" date="2021-01" db="EMBL/GenBank/DDBJ databases">
        <authorList>
            <consortium name="Genoscope - CEA"/>
            <person name="William W."/>
        </authorList>
    </citation>
    <scope>NUCLEOTIDE SEQUENCE</scope>
</reference>
<evidence type="ECO:0000313" key="2">
    <source>
        <dbReference type="EMBL" id="CAD8045527.1"/>
    </source>
</evidence>
<dbReference type="PROSITE" id="PS50053">
    <property type="entry name" value="UBIQUITIN_2"/>
    <property type="match status" value="3"/>
</dbReference>
<dbReference type="InterPro" id="IPR050158">
    <property type="entry name" value="Ubiquitin_ubiquitin-like"/>
</dbReference>
<evidence type="ECO:0000313" key="3">
    <source>
        <dbReference type="Proteomes" id="UP000692954"/>
    </source>
</evidence>
<dbReference type="AlphaFoldDB" id="A0A8S1JTS4"/>
<dbReference type="InterPro" id="IPR000626">
    <property type="entry name" value="Ubiquitin-like_dom"/>
</dbReference>
<dbReference type="PANTHER" id="PTHR10666">
    <property type="entry name" value="UBIQUITIN"/>
    <property type="match status" value="1"/>
</dbReference>
<comment type="caution">
    <text evidence="2">The sequence shown here is derived from an EMBL/GenBank/DDBJ whole genome shotgun (WGS) entry which is preliminary data.</text>
</comment>
<name>A0A8S1JTS4_9CILI</name>